<dbReference type="KEGG" id="mmag:MMAD_50720"/>
<evidence type="ECO:0000259" key="5">
    <source>
        <dbReference type="Pfam" id="PF01593"/>
    </source>
</evidence>
<feature type="binding site" evidence="4">
    <location>
        <position position="310"/>
    </location>
    <ligand>
        <name>FAD</name>
        <dbReference type="ChEBI" id="CHEBI:57692"/>
    </ligand>
</feature>
<evidence type="ECO:0000256" key="4">
    <source>
        <dbReference type="PIRSR" id="PIRSR601613-1"/>
    </source>
</evidence>
<accession>A0A7I7XNG5</accession>
<evidence type="ECO:0000256" key="1">
    <source>
        <dbReference type="ARBA" id="ARBA00001974"/>
    </source>
</evidence>
<dbReference type="SUPFAM" id="SSF51905">
    <property type="entry name" value="FAD/NAD(P)-binding domain"/>
    <property type="match status" value="1"/>
</dbReference>
<dbReference type="AlphaFoldDB" id="A0A7I7XNG5"/>
<evidence type="ECO:0000256" key="2">
    <source>
        <dbReference type="ARBA" id="ARBA00005995"/>
    </source>
</evidence>
<protein>
    <submittedName>
        <fullName evidence="6">Monoamine oxidase</fullName>
    </submittedName>
</protein>
<reference evidence="6 7" key="1">
    <citation type="journal article" date="2019" name="Emerg. Microbes Infect.">
        <title>Comprehensive subspecies identification of 175 nontuberculous mycobacteria species based on 7547 genomic profiles.</title>
        <authorList>
            <person name="Matsumoto Y."/>
            <person name="Kinjo T."/>
            <person name="Motooka D."/>
            <person name="Nabeya D."/>
            <person name="Jung N."/>
            <person name="Uechi K."/>
            <person name="Horii T."/>
            <person name="Iida T."/>
            <person name="Fujita J."/>
            <person name="Nakamura S."/>
        </authorList>
    </citation>
    <scope>NUCLEOTIDE SEQUENCE [LARGE SCALE GENOMIC DNA]</scope>
    <source>
        <strain evidence="6 7">JCM 13574</strain>
    </source>
</reference>
<dbReference type="GO" id="GO:0016491">
    <property type="term" value="F:oxidoreductase activity"/>
    <property type="evidence" value="ECO:0007669"/>
    <property type="project" value="UniProtKB-KW"/>
</dbReference>
<dbReference type="EMBL" id="AP022610">
    <property type="protein sequence ID" value="BBZ30777.1"/>
    <property type="molecule type" value="Genomic_DNA"/>
</dbReference>
<comment type="similarity">
    <text evidence="2">Belongs to the flavin monoamine oxidase family.</text>
</comment>
<dbReference type="InterPro" id="IPR036188">
    <property type="entry name" value="FAD/NAD-bd_sf"/>
</dbReference>
<dbReference type="PRINTS" id="PR00757">
    <property type="entry name" value="AMINEOXDASEF"/>
</dbReference>
<dbReference type="InterPro" id="IPR002937">
    <property type="entry name" value="Amino_oxidase"/>
</dbReference>
<keyword evidence="3" id="KW-0560">Oxidoreductase</keyword>
<dbReference type="PANTHER" id="PTHR43563">
    <property type="entry name" value="AMINE OXIDASE"/>
    <property type="match status" value="1"/>
</dbReference>
<sequence length="536" mass="57784">MLTVVGQIVDPLGAHRMGAPAEVSAPFEERDVVARFGQPHGRRETRHTTADDDVPCAFGGHPANVRAAVWESEAMAPPREADVVIVGAGLSGMIAARRVLAAGLVPVVLEADERVGGRILTEVVDGVPLDLGAQWIGDTHERMFRLAAELGVDTFAQYDEGETSYQIGSPDVLGENDFHDRHAAELADLQRVLRRLDELAADVPVEAPWLAPRAHEWDAITAAAWYDAQGLSPVARTLLEICTVGILAVPTAELSFLHLLFTIQTCGVTAELFAESEGGAQTTRFVGGTGEITRRLAELIADHLVLDSPVLLIEHDADRVTVHCRGGLVVLARRVIVAISPTLAGRIMYDPPLPGVRDQLIQRSPNGSAMKAFFVYDEPFWRTAGFNGQLISDVGPARMSNDSGHPGDGRGVLLLFLEGEQARTFGRLPQEQRRTALTAELVQHFGAKAARPAHYLDGEWSERQWTRGCYNANHGPLVWTNFGSALSAPIGAIHWASTDTATRWSAYMEGAVEAGERAAAAVVLSISSRADAKGPR</sequence>
<feature type="binding site" evidence="4">
    <location>
        <position position="416"/>
    </location>
    <ligand>
        <name>substrate</name>
    </ligand>
</feature>
<proteinExistence type="inferred from homology"/>
<dbReference type="InterPro" id="IPR001613">
    <property type="entry name" value="Flavin_amine_oxidase"/>
</dbReference>
<dbReference type="Proteomes" id="UP000466517">
    <property type="component" value="Chromosome"/>
</dbReference>
<dbReference type="Gene3D" id="3.50.50.60">
    <property type="entry name" value="FAD/NAD(P)-binding domain"/>
    <property type="match status" value="1"/>
</dbReference>
<dbReference type="Gene3D" id="3.90.660.10">
    <property type="match status" value="1"/>
</dbReference>
<dbReference type="PANTHER" id="PTHR43563:SF1">
    <property type="entry name" value="AMINE OXIDASE [FLAVIN-CONTAINING] B"/>
    <property type="match status" value="1"/>
</dbReference>
<organism evidence="6 7">
    <name type="scientific">Mycolicibacterium madagascariense</name>
    <dbReference type="NCBI Taxonomy" id="212765"/>
    <lineage>
        <taxon>Bacteria</taxon>
        <taxon>Bacillati</taxon>
        <taxon>Actinomycetota</taxon>
        <taxon>Actinomycetes</taxon>
        <taxon>Mycobacteriales</taxon>
        <taxon>Mycobacteriaceae</taxon>
        <taxon>Mycolicibacterium</taxon>
    </lineage>
</organism>
<dbReference type="InterPro" id="IPR050703">
    <property type="entry name" value="Flavin_MAO"/>
</dbReference>
<gene>
    <name evidence="6" type="ORF">MMAD_50720</name>
</gene>
<comment type="cofactor">
    <cofactor evidence="1">
        <name>FAD</name>
        <dbReference type="ChEBI" id="CHEBI:57692"/>
    </cofactor>
</comment>
<dbReference type="Pfam" id="PF01593">
    <property type="entry name" value="Amino_oxidase"/>
    <property type="match status" value="1"/>
</dbReference>
<feature type="binding site" evidence="4">
    <location>
        <position position="91"/>
    </location>
    <ligand>
        <name>FAD</name>
        <dbReference type="ChEBI" id="CHEBI:57692"/>
    </ligand>
</feature>
<keyword evidence="7" id="KW-1185">Reference proteome</keyword>
<feature type="binding site" evidence="4">
    <location>
        <begin position="110"/>
        <end position="111"/>
    </location>
    <ligand>
        <name>FAD</name>
        <dbReference type="ChEBI" id="CHEBI:57692"/>
    </ligand>
</feature>
<dbReference type="SUPFAM" id="SSF54373">
    <property type="entry name" value="FAD-linked reductases, C-terminal domain"/>
    <property type="match status" value="1"/>
</dbReference>
<feature type="domain" description="Amine oxidase" evidence="5">
    <location>
        <begin position="90"/>
        <end position="522"/>
    </location>
</feature>
<evidence type="ECO:0000313" key="6">
    <source>
        <dbReference type="EMBL" id="BBZ30777.1"/>
    </source>
</evidence>
<dbReference type="Gene3D" id="1.10.405.10">
    <property type="entry name" value="Guanine Nucleotide Dissociation Inhibitor, domain 1"/>
    <property type="match status" value="1"/>
</dbReference>
<name>A0A7I7XNG5_9MYCO</name>
<evidence type="ECO:0000313" key="7">
    <source>
        <dbReference type="Proteomes" id="UP000466517"/>
    </source>
</evidence>
<evidence type="ECO:0000256" key="3">
    <source>
        <dbReference type="ARBA" id="ARBA00023002"/>
    </source>
</evidence>